<dbReference type="EMBL" id="JBHFAB010000016">
    <property type="protein sequence ID" value="MFC1419137.1"/>
    <property type="molecule type" value="Genomic_DNA"/>
</dbReference>
<name>A0ABV6W089_9ACTN</name>
<reference evidence="3 4" key="1">
    <citation type="submission" date="2024-09" db="EMBL/GenBank/DDBJ databases">
        <authorList>
            <person name="Lee S.D."/>
        </authorList>
    </citation>
    <scope>NUCLEOTIDE SEQUENCE [LARGE SCALE GENOMIC DNA]</scope>
    <source>
        <strain evidence="3 4">N8-3</strain>
    </source>
</reference>
<dbReference type="Gene3D" id="3.40.50.300">
    <property type="entry name" value="P-loop containing nucleotide triphosphate hydrolases"/>
    <property type="match status" value="1"/>
</dbReference>
<dbReference type="PANTHER" id="PTHR43681">
    <property type="entry name" value="TRANSMEMBRANE GTPASE FZO"/>
    <property type="match status" value="1"/>
</dbReference>
<organism evidence="3 4">
    <name type="scientific">Streptacidiphilus cavernicola</name>
    <dbReference type="NCBI Taxonomy" id="3342716"/>
    <lineage>
        <taxon>Bacteria</taxon>
        <taxon>Bacillati</taxon>
        <taxon>Actinomycetota</taxon>
        <taxon>Actinomycetes</taxon>
        <taxon>Kitasatosporales</taxon>
        <taxon>Streptomycetaceae</taxon>
        <taxon>Streptacidiphilus</taxon>
    </lineage>
</organism>
<feature type="domain" description="Dynamin N-terminal" evidence="2">
    <location>
        <begin position="48"/>
        <end position="216"/>
    </location>
</feature>
<evidence type="ECO:0000313" key="4">
    <source>
        <dbReference type="Proteomes" id="UP001592531"/>
    </source>
</evidence>
<dbReference type="InterPro" id="IPR051943">
    <property type="entry name" value="TRAFAC_Dynamin-like_GTPase"/>
</dbReference>
<dbReference type="RefSeq" id="WP_380538141.1">
    <property type="nucleotide sequence ID" value="NZ_JBHFAB010000016.1"/>
</dbReference>
<dbReference type="Proteomes" id="UP001592531">
    <property type="component" value="Unassembled WGS sequence"/>
</dbReference>
<keyword evidence="4" id="KW-1185">Reference proteome</keyword>
<evidence type="ECO:0000256" key="1">
    <source>
        <dbReference type="SAM" id="MobiDB-lite"/>
    </source>
</evidence>
<dbReference type="InterPro" id="IPR027417">
    <property type="entry name" value="P-loop_NTPase"/>
</dbReference>
<dbReference type="SUPFAM" id="SSF52540">
    <property type="entry name" value="P-loop containing nucleoside triphosphate hydrolases"/>
    <property type="match status" value="1"/>
</dbReference>
<dbReference type="PANTHER" id="PTHR43681:SF1">
    <property type="entry name" value="SARCALUMENIN"/>
    <property type="match status" value="1"/>
</dbReference>
<comment type="caution">
    <text evidence="3">The sequence shown here is derived from an EMBL/GenBank/DDBJ whole genome shotgun (WGS) entry which is preliminary data.</text>
</comment>
<accession>A0ABV6W089</accession>
<dbReference type="Pfam" id="PF00350">
    <property type="entry name" value="Dynamin_N"/>
    <property type="match status" value="1"/>
</dbReference>
<protein>
    <submittedName>
        <fullName evidence="3">Dynamin family protein</fullName>
    </submittedName>
</protein>
<proteinExistence type="predicted"/>
<dbReference type="InterPro" id="IPR045063">
    <property type="entry name" value="Dynamin_N"/>
</dbReference>
<sequence length="669" mass="72153">MPDYDVLREQTLALVPELTAVAEAAGAVEAVRRLDLARQRLEDGRLTVVVCGEFKRGKSSLLNALLEEPGLFPVDDYYATSLVTTVTYGSEERVTVTLDGVDGTAEEQRRVERAELGDYVTEAGNPGNGKGVRSVLVETPNPRLASGLTLVDTPGVGGVHTAHTAATTAMLPNADVVLFVTDVEPLTDSELRFLRRAAVTVRVVDDEDALLFVLTKIDQVADYGPVLADTRGKIAAATGRAEDRVPLVPVSTQAKLNHLAEPDQGDLAMSNFAELERLIWGALARRRARLLLGGALTDLDRSAVALLQPVEAEAESLRAREADAIEALQQALAARQRRLAALEAGDAEWRRTLSRRVRDLCREVEARTLAGLEEVWQRLGEDYLSSDELLDDTDQLLKTLAEDVTAVLAAAGKLLEDGAASLQGEFEKQNELVLGRPEVSRLPEAPAPRLPPRTPPEPRQLREQPKAVIGMWWDGSKNGVRIGATLGTTVGRLVIPFIVPIPGASTVIGTGLGVAIGGLVGSAVDFHQAIRAAQQQAREVRRTDLLTDLQPWYAAQQQHVRRAVDAAADDLADTIVVELESRILQERDSAEGAVLRAHQARHRSAAEVRAREPELANERARLDALRERVATLSRYVARLAAPEPPQLAENAQMEAGVTGAVVPGEGGEG</sequence>
<feature type="compositionally biased region" description="Pro residues" evidence="1">
    <location>
        <begin position="445"/>
        <end position="458"/>
    </location>
</feature>
<feature type="region of interest" description="Disordered" evidence="1">
    <location>
        <begin position="437"/>
        <end position="461"/>
    </location>
</feature>
<evidence type="ECO:0000259" key="2">
    <source>
        <dbReference type="Pfam" id="PF00350"/>
    </source>
</evidence>
<gene>
    <name evidence="3" type="ORF">ACEZDE_21230</name>
</gene>
<evidence type="ECO:0000313" key="3">
    <source>
        <dbReference type="EMBL" id="MFC1419137.1"/>
    </source>
</evidence>